<organism evidence="1 2">
    <name type="scientific">Panagrolaimus sp. PS1159</name>
    <dbReference type="NCBI Taxonomy" id="55785"/>
    <lineage>
        <taxon>Eukaryota</taxon>
        <taxon>Metazoa</taxon>
        <taxon>Ecdysozoa</taxon>
        <taxon>Nematoda</taxon>
        <taxon>Chromadorea</taxon>
        <taxon>Rhabditida</taxon>
        <taxon>Tylenchina</taxon>
        <taxon>Panagrolaimomorpha</taxon>
        <taxon>Panagrolaimoidea</taxon>
        <taxon>Panagrolaimidae</taxon>
        <taxon>Panagrolaimus</taxon>
    </lineage>
</organism>
<sequence length="291" mass="31916">MQLPTASTHSSIMSPTAAVGIPQNYNSYFSPASHSRPIQINAPPTARYNYAAAERVMGLDFEQPSSNENSISAADSLYLMDFMDDENPPASSSITTNLMPTESTENALRRSALSTLPEDNKENGSSSSSTKSPPSSSPKKESLFVSASSATSNNKANEQFKNMQIFGEPGIQNFKRRSSYDDEILINEETESEAGFSGDDECMSNCGCVHSCIGSPIDFASDNNNSQYYNNTQQPFTRLGFKSIGDIIGYAQVVKAERLEALAELRNAVEKFNDMRQRKNQIQTTKFNPTN</sequence>
<accession>A0AC35F831</accession>
<reference evidence="2" key="1">
    <citation type="submission" date="2022-11" db="UniProtKB">
        <authorList>
            <consortium name="WormBaseParasite"/>
        </authorList>
    </citation>
    <scope>IDENTIFICATION</scope>
</reference>
<evidence type="ECO:0000313" key="2">
    <source>
        <dbReference type="WBParaSite" id="PS1159_v2.g14032.t1"/>
    </source>
</evidence>
<name>A0AC35F831_9BILA</name>
<evidence type="ECO:0000313" key="1">
    <source>
        <dbReference type="Proteomes" id="UP000887580"/>
    </source>
</evidence>
<dbReference type="WBParaSite" id="PS1159_v2.g14032.t1">
    <property type="protein sequence ID" value="PS1159_v2.g14032.t1"/>
    <property type="gene ID" value="PS1159_v2.g14032"/>
</dbReference>
<protein>
    <submittedName>
        <fullName evidence="2">Uncharacterized protein</fullName>
    </submittedName>
</protein>
<dbReference type="Proteomes" id="UP000887580">
    <property type="component" value="Unplaced"/>
</dbReference>
<proteinExistence type="predicted"/>